<dbReference type="EnsemblMetazoa" id="GAUT044581-RA">
    <property type="protein sequence ID" value="GAUT044581-PA"/>
    <property type="gene ID" value="GAUT044581"/>
</dbReference>
<keyword evidence="1" id="KW-0472">Membrane</keyword>
<accession>A0A1A9VQQ8</accession>
<protein>
    <submittedName>
        <fullName evidence="2">Uncharacterized protein</fullName>
    </submittedName>
</protein>
<evidence type="ECO:0000313" key="2">
    <source>
        <dbReference type="EnsemblMetazoa" id="GAUT044581-PA"/>
    </source>
</evidence>
<organism evidence="2 3">
    <name type="scientific">Glossina austeni</name>
    <name type="common">Savannah tsetse fly</name>
    <dbReference type="NCBI Taxonomy" id="7395"/>
    <lineage>
        <taxon>Eukaryota</taxon>
        <taxon>Metazoa</taxon>
        <taxon>Ecdysozoa</taxon>
        <taxon>Arthropoda</taxon>
        <taxon>Hexapoda</taxon>
        <taxon>Insecta</taxon>
        <taxon>Pterygota</taxon>
        <taxon>Neoptera</taxon>
        <taxon>Endopterygota</taxon>
        <taxon>Diptera</taxon>
        <taxon>Brachycera</taxon>
        <taxon>Muscomorpha</taxon>
        <taxon>Hippoboscoidea</taxon>
        <taxon>Glossinidae</taxon>
        <taxon>Glossina</taxon>
    </lineage>
</organism>
<keyword evidence="1" id="KW-0812">Transmembrane</keyword>
<name>A0A1A9VQQ8_GLOAU</name>
<proteinExistence type="predicted"/>
<keyword evidence="1" id="KW-1133">Transmembrane helix</keyword>
<dbReference type="AlphaFoldDB" id="A0A1A9VQQ8"/>
<evidence type="ECO:0000256" key="1">
    <source>
        <dbReference type="SAM" id="Phobius"/>
    </source>
</evidence>
<keyword evidence="3" id="KW-1185">Reference proteome</keyword>
<dbReference type="STRING" id="7395.A0A1A9VQQ8"/>
<sequence>MKSNESVELATQQSAKVKYFIFREDIISYITLTYFIIALLLIASDSVMLEGEEVNSSEKATCTARFSPFAVRTGIRLVDAVVAVDAISEGTTAILSDCCCCCCCCICKRTGGGIITLTFGFGNSEGFLTILVASELTCVACVDDSLAFDDNTIGGDCGKDDGTNASFDTDCHKNRFFSFEDTMWLEEYCPVESSQAASPCDVSTSSRKLIKI</sequence>
<reference evidence="2" key="1">
    <citation type="submission" date="2020-05" db="UniProtKB">
        <authorList>
            <consortium name="EnsemblMetazoa"/>
        </authorList>
    </citation>
    <scope>IDENTIFICATION</scope>
    <source>
        <strain evidence="2">TTRI</strain>
    </source>
</reference>
<dbReference type="Proteomes" id="UP000078200">
    <property type="component" value="Unassembled WGS sequence"/>
</dbReference>
<feature type="transmembrane region" description="Helical" evidence="1">
    <location>
        <begin position="26"/>
        <end position="43"/>
    </location>
</feature>
<evidence type="ECO:0000313" key="3">
    <source>
        <dbReference type="Proteomes" id="UP000078200"/>
    </source>
</evidence>
<dbReference type="VEuPathDB" id="VectorBase:GAUT044581"/>